<sequence>MLAENMRISAIVLMFLPVITLHVCKTQQAALGRDRVMLCDENSIDRYHRHLFDCACLICVVC</sequence>
<reference evidence="1 2" key="1">
    <citation type="submission" date="2017-10" db="EMBL/GenBank/DDBJ databases">
        <title>Biodiversity and function of Thalassospira species in the particle-attached aromatic-hydrocarbon-degrading consortia from the surface seawater of the China South Sea.</title>
        <authorList>
            <person name="Dong C."/>
            <person name="Liu R."/>
            <person name="Shao Z."/>
        </authorList>
    </citation>
    <scope>NUCLEOTIDE SEQUENCE [LARGE SCALE GENOMIC DNA]</scope>
    <source>
        <strain evidence="1 2">CSC3H3</strain>
    </source>
</reference>
<evidence type="ECO:0000313" key="1">
    <source>
        <dbReference type="EMBL" id="AUG52677.1"/>
    </source>
</evidence>
<keyword evidence="2" id="KW-1185">Reference proteome</keyword>
<evidence type="ECO:0008006" key="3">
    <source>
        <dbReference type="Google" id="ProtNLM"/>
    </source>
</evidence>
<proteinExistence type="predicted"/>
<protein>
    <recommendedName>
        <fullName evidence="3">Secreted protein</fullName>
    </recommendedName>
</protein>
<organism evidence="1 2">
    <name type="scientific">Thalassospira marina</name>
    <dbReference type="NCBI Taxonomy" id="2048283"/>
    <lineage>
        <taxon>Bacteria</taxon>
        <taxon>Pseudomonadati</taxon>
        <taxon>Pseudomonadota</taxon>
        <taxon>Alphaproteobacteria</taxon>
        <taxon>Rhodospirillales</taxon>
        <taxon>Thalassospiraceae</taxon>
        <taxon>Thalassospira</taxon>
    </lineage>
</organism>
<dbReference type="Proteomes" id="UP000233458">
    <property type="component" value="Chromosome"/>
</dbReference>
<accession>A0ABN5FCY0</accession>
<evidence type="ECO:0000313" key="2">
    <source>
        <dbReference type="Proteomes" id="UP000233458"/>
    </source>
</evidence>
<name>A0ABN5FCY0_9PROT</name>
<dbReference type="EMBL" id="CP024199">
    <property type="protein sequence ID" value="AUG52677.1"/>
    <property type="molecule type" value="Genomic_DNA"/>
</dbReference>
<gene>
    <name evidence="1" type="ORF">CSC3H3_08100</name>
</gene>